<comment type="caution">
    <text evidence="4">The sequence shown here is derived from an EMBL/GenBank/DDBJ whole genome shotgun (WGS) entry which is preliminary data.</text>
</comment>
<feature type="domain" description="Inosine/uridine-preferring nucleoside hydrolase" evidence="3">
    <location>
        <begin position="8"/>
        <end position="307"/>
    </location>
</feature>
<dbReference type="InterPro" id="IPR023186">
    <property type="entry name" value="IUNH"/>
</dbReference>
<keyword evidence="2" id="KW-0326">Glycosidase</keyword>
<proteinExistence type="predicted"/>
<dbReference type="Gene3D" id="3.90.245.10">
    <property type="entry name" value="Ribonucleoside hydrolase-like"/>
    <property type="match status" value="1"/>
</dbReference>
<dbReference type="InterPro" id="IPR001910">
    <property type="entry name" value="Inosine/uridine_hydrolase_dom"/>
</dbReference>
<organism evidence="4 5">
    <name type="scientific">Liquorilactobacillus uvarum DSM 19971</name>
    <dbReference type="NCBI Taxonomy" id="1423812"/>
    <lineage>
        <taxon>Bacteria</taxon>
        <taxon>Bacillati</taxon>
        <taxon>Bacillota</taxon>
        <taxon>Bacilli</taxon>
        <taxon>Lactobacillales</taxon>
        <taxon>Lactobacillaceae</taxon>
        <taxon>Liquorilactobacillus</taxon>
    </lineage>
</organism>
<evidence type="ECO:0000313" key="4">
    <source>
        <dbReference type="EMBL" id="KRL38468.1"/>
    </source>
</evidence>
<accession>A0A0R1Q6E9</accession>
<name>A0A0R1Q6E9_9LACO</name>
<evidence type="ECO:0000259" key="3">
    <source>
        <dbReference type="Pfam" id="PF01156"/>
    </source>
</evidence>
<gene>
    <name evidence="4" type="ORF">FD20_GL001669</name>
</gene>
<dbReference type="GO" id="GO:0005829">
    <property type="term" value="C:cytosol"/>
    <property type="evidence" value="ECO:0007669"/>
    <property type="project" value="TreeGrafter"/>
</dbReference>
<dbReference type="EMBL" id="AZEG01000004">
    <property type="protein sequence ID" value="KRL38468.1"/>
    <property type="molecule type" value="Genomic_DNA"/>
</dbReference>
<protein>
    <submittedName>
        <fullName evidence="4">Ribosylpyrimidine nucleosidase</fullName>
    </submittedName>
</protein>
<keyword evidence="1" id="KW-0378">Hydrolase</keyword>
<dbReference type="AlphaFoldDB" id="A0A0R1Q6E9"/>
<dbReference type="PANTHER" id="PTHR12304:SF4">
    <property type="entry name" value="URIDINE NUCLEOSIDASE"/>
    <property type="match status" value="1"/>
</dbReference>
<dbReference type="SUPFAM" id="SSF53590">
    <property type="entry name" value="Nucleoside hydrolase"/>
    <property type="match status" value="1"/>
</dbReference>
<evidence type="ECO:0000256" key="2">
    <source>
        <dbReference type="ARBA" id="ARBA00023295"/>
    </source>
</evidence>
<reference evidence="4 5" key="1">
    <citation type="journal article" date="2015" name="Genome Announc.">
        <title>Expanding the biotechnology potential of lactobacilli through comparative genomics of 213 strains and associated genera.</title>
        <authorList>
            <person name="Sun Z."/>
            <person name="Harris H.M."/>
            <person name="McCann A."/>
            <person name="Guo C."/>
            <person name="Argimon S."/>
            <person name="Zhang W."/>
            <person name="Yang X."/>
            <person name="Jeffery I.B."/>
            <person name="Cooney J.C."/>
            <person name="Kagawa T.F."/>
            <person name="Liu W."/>
            <person name="Song Y."/>
            <person name="Salvetti E."/>
            <person name="Wrobel A."/>
            <person name="Rasinkangas P."/>
            <person name="Parkhill J."/>
            <person name="Rea M.C."/>
            <person name="O'Sullivan O."/>
            <person name="Ritari J."/>
            <person name="Douillard F.P."/>
            <person name="Paul Ross R."/>
            <person name="Yang R."/>
            <person name="Briner A.E."/>
            <person name="Felis G.E."/>
            <person name="de Vos W.M."/>
            <person name="Barrangou R."/>
            <person name="Klaenhammer T.R."/>
            <person name="Caufield P.W."/>
            <person name="Cui Y."/>
            <person name="Zhang H."/>
            <person name="O'Toole P.W."/>
        </authorList>
    </citation>
    <scope>NUCLEOTIDE SEQUENCE [LARGE SCALE GENOMIC DNA]</scope>
    <source>
        <strain evidence="4 5">DSM 19971</strain>
    </source>
</reference>
<dbReference type="PANTHER" id="PTHR12304">
    <property type="entry name" value="INOSINE-URIDINE PREFERRING NUCLEOSIDE HYDROLASE"/>
    <property type="match status" value="1"/>
</dbReference>
<evidence type="ECO:0000313" key="5">
    <source>
        <dbReference type="Proteomes" id="UP000051155"/>
    </source>
</evidence>
<sequence>MSISKKKMILDLDTGIDDALALAYALADPDCDLIGIIGSYGNVYVEQGVQNSLNLLTLLGAENVPVYLGAKHSSQTDSFKVLPVSAQIHGDNGVANIQLPKAQRTFEQKSGIDFLIEATHKYKDRLFFVPTGPLTNLAQAIKKDPEIIDLIGHVTLMGGALTVPGNVSPAAEANIHQDPEAANDVFQTHLPLTMVGLDVTTRTLLTRKETKCWRELNTQAGTVYADLVDYYIEAYKTTNPHLDGCALHDPLAVGVAIDPSLVNKIKLNLKVETKAPFEGRTIGDETRLNDSKVTTDVAVNVDKIRFLDKFMNRLTPLFAAH</sequence>
<dbReference type="InterPro" id="IPR036452">
    <property type="entry name" value="Ribo_hydro-like"/>
</dbReference>
<evidence type="ECO:0000256" key="1">
    <source>
        <dbReference type="ARBA" id="ARBA00022801"/>
    </source>
</evidence>
<dbReference type="GO" id="GO:0008477">
    <property type="term" value="F:purine nucleosidase activity"/>
    <property type="evidence" value="ECO:0007669"/>
    <property type="project" value="TreeGrafter"/>
</dbReference>
<dbReference type="PATRIC" id="fig|1423812.3.peg.1779"/>
<dbReference type="Proteomes" id="UP000051155">
    <property type="component" value="Unassembled WGS sequence"/>
</dbReference>
<dbReference type="GO" id="GO:0006152">
    <property type="term" value="P:purine nucleoside catabolic process"/>
    <property type="evidence" value="ECO:0007669"/>
    <property type="project" value="TreeGrafter"/>
</dbReference>
<dbReference type="Pfam" id="PF01156">
    <property type="entry name" value="IU_nuc_hydro"/>
    <property type="match status" value="1"/>
</dbReference>
<keyword evidence="5" id="KW-1185">Reference proteome</keyword>
<dbReference type="STRING" id="1423812.FD20_GL001669"/>
<dbReference type="CDD" id="cd02650">
    <property type="entry name" value="nuc_hydro_CaPnhB"/>
    <property type="match status" value="1"/>
</dbReference>